<dbReference type="Proteomes" id="UP000053477">
    <property type="component" value="Unassembled WGS sequence"/>
</dbReference>
<name>A0A0H2RLP4_9AGAM</name>
<protein>
    <submittedName>
        <fullName evidence="1">Uncharacterized protein</fullName>
    </submittedName>
</protein>
<evidence type="ECO:0000313" key="1">
    <source>
        <dbReference type="EMBL" id="KLO12814.1"/>
    </source>
</evidence>
<sequence length="177" mass="20228">MGGKRSTVVCTRVRVCICAHSTNTIKTCKILSSMHSSTSMQRLVHRYGTYRPSWKSKFKNPLPMLVPKTLNASRYHVALLCAPSRFSEDRVYRQRNSIMGARRRVRARDTIHDPRSTHDIDGGPSLASPIKICRNLEESRNEYTLDVRTGTQISRSCEDRHILRLTFGCDALWPLLP</sequence>
<dbReference type="AlphaFoldDB" id="A0A0H2RLP4"/>
<dbReference type="EMBL" id="KQ085970">
    <property type="protein sequence ID" value="KLO12814.1"/>
    <property type="molecule type" value="Genomic_DNA"/>
</dbReference>
<reference evidence="1 2" key="1">
    <citation type="submission" date="2015-04" db="EMBL/GenBank/DDBJ databases">
        <title>Complete genome sequence of Schizopora paradoxa KUC8140, a cosmopolitan wood degrader in East Asia.</title>
        <authorList>
            <consortium name="DOE Joint Genome Institute"/>
            <person name="Min B."/>
            <person name="Park H."/>
            <person name="Jang Y."/>
            <person name="Kim J.-J."/>
            <person name="Kim K.H."/>
            <person name="Pangilinan J."/>
            <person name="Lipzen A."/>
            <person name="Riley R."/>
            <person name="Grigoriev I.V."/>
            <person name="Spatafora J.W."/>
            <person name="Choi I.-G."/>
        </authorList>
    </citation>
    <scope>NUCLEOTIDE SEQUENCE [LARGE SCALE GENOMIC DNA]</scope>
    <source>
        <strain evidence="1 2">KUC8140</strain>
    </source>
</reference>
<evidence type="ECO:0000313" key="2">
    <source>
        <dbReference type="Proteomes" id="UP000053477"/>
    </source>
</evidence>
<accession>A0A0H2RLP4</accession>
<dbReference type="InParanoid" id="A0A0H2RLP4"/>
<gene>
    <name evidence="1" type="ORF">SCHPADRAFT_904750</name>
</gene>
<proteinExistence type="predicted"/>
<organism evidence="1 2">
    <name type="scientific">Schizopora paradoxa</name>
    <dbReference type="NCBI Taxonomy" id="27342"/>
    <lineage>
        <taxon>Eukaryota</taxon>
        <taxon>Fungi</taxon>
        <taxon>Dikarya</taxon>
        <taxon>Basidiomycota</taxon>
        <taxon>Agaricomycotina</taxon>
        <taxon>Agaricomycetes</taxon>
        <taxon>Hymenochaetales</taxon>
        <taxon>Schizoporaceae</taxon>
        <taxon>Schizopora</taxon>
    </lineage>
</organism>
<keyword evidence="2" id="KW-1185">Reference proteome</keyword>